<dbReference type="InterPro" id="IPR036259">
    <property type="entry name" value="MFS_trans_sf"/>
</dbReference>
<evidence type="ECO:0000256" key="2">
    <source>
        <dbReference type="SAM" id="Phobius"/>
    </source>
</evidence>
<keyword evidence="4" id="KW-1185">Reference proteome</keyword>
<gene>
    <name evidence="3" type="ORF">BSL78_26856</name>
</gene>
<dbReference type="EMBL" id="MRZV01001699">
    <property type="protein sequence ID" value="PIK36313.1"/>
    <property type="molecule type" value="Genomic_DNA"/>
</dbReference>
<feature type="transmembrane region" description="Helical" evidence="2">
    <location>
        <begin position="79"/>
        <end position="102"/>
    </location>
</feature>
<comment type="caution">
    <text evidence="3">The sequence shown here is derived from an EMBL/GenBank/DDBJ whole genome shotgun (WGS) entry which is preliminary data.</text>
</comment>
<name>A0A2G8JKQ0_STIJA</name>
<feature type="transmembrane region" description="Helical" evidence="2">
    <location>
        <begin position="216"/>
        <end position="235"/>
    </location>
</feature>
<feature type="compositionally biased region" description="Acidic residues" evidence="1">
    <location>
        <begin position="163"/>
        <end position="180"/>
    </location>
</feature>
<keyword evidence="2" id="KW-0472">Membrane</keyword>
<feature type="transmembrane region" description="Helical" evidence="2">
    <location>
        <begin position="43"/>
        <end position="67"/>
    </location>
</feature>
<dbReference type="GO" id="GO:0008028">
    <property type="term" value="F:monocarboxylic acid transmembrane transporter activity"/>
    <property type="evidence" value="ECO:0007669"/>
    <property type="project" value="TreeGrafter"/>
</dbReference>
<organism evidence="3 4">
    <name type="scientific">Stichopus japonicus</name>
    <name type="common">Sea cucumber</name>
    <dbReference type="NCBI Taxonomy" id="307972"/>
    <lineage>
        <taxon>Eukaryota</taxon>
        <taxon>Metazoa</taxon>
        <taxon>Echinodermata</taxon>
        <taxon>Eleutherozoa</taxon>
        <taxon>Echinozoa</taxon>
        <taxon>Holothuroidea</taxon>
        <taxon>Aspidochirotacea</taxon>
        <taxon>Aspidochirotida</taxon>
        <taxon>Stichopodidae</taxon>
        <taxon>Apostichopus</taxon>
    </lineage>
</organism>
<dbReference type="SUPFAM" id="SSF103473">
    <property type="entry name" value="MFS general substrate transporter"/>
    <property type="match status" value="1"/>
</dbReference>
<dbReference type="PANTHER" id="PTHR11360:SF303">
    <property type="entry name" value="MAJOR FACILITATOR SUPERFAMILY (MFS) PROFILE DOMAIN-CONTAINING PROTEIN"/>
    <property type="match status" value="1"/>
</dbReference>
<dbReference type="AlphaFoldDB" id="A0A2G8JKQ0"/>
<dbReference type="Gene3D" id="1.20.1250.20">
    <property type="entry name" value="MFS general substrate transporter like domains"/>
    <property type="match status" value="1"/>
</dbReference>
<proteinExistence type="predicted"/>
<dbReference type="OrthoDB" id="10060767at2759"/>
<evidence type="ECO:0000313" key="3">
    <source>
        <dbReference type="EMBL" id="PIK36313.1"/>
    </source>
</evidence>
<feature type="transmembrane region" description="Helical" evidence="2">
    <location>
        <begin position="108"/>
        <end position="129"/>
    </location>
</feature>
<feature type="region of interest" description="Disordered" evidence="1">
    <location>
        <begin position="162"/>
        <end position="181"/>
    </location>
</feature>
<keyword evidence="2" id="KW-1133">Transmembrane helix</keyword>
<sequence>MCIYLPAPFTRLLLEVFSHRQVATIGGFLAGAGYIYFGLQCSYVYQLLIGLSISGIGFGLATLPSYLTLEQHFPHKFSLMLAIACPFNFVGVALLPPVIQFIESLYGLRYGIVLFGAVLMHLIPCGVALREPSSSKVEIVQESCAEQSEETDIKLVLKKQLDQETEEGIPGEEEEEEEDESGSRCLNFVDKYLCCFSSLVHHGNFTIAVLLEFTSLYLYTSWALFLVSLGVTAGLTQNEAVYLASAGGVGGLLGSILAALMVHFQKMNAYTGCLVPLF</sequence>
<keyword evidence="2" id="KW-0812">Transmembrane</keyword>
<accession>A0A2G8JKQ0</accession>
<reference evidence="3 4" key="1">
    <citation type="journal article" date="2017" name="PLoS Biol.">
        <title>The sea cucumber genome provides insights into morphological evolution and visceral regeneration.</title>
        <authorList>
            <person name="Zhang X."/>
            <person name="Sun L."/>
            <person name="Yuan J."/>
            <person name="Sun Y."/>
            <person name="Gao Y."/>
            <person name="Zhang L."/>
            <person name="Li S."/>
            <person name="Dai H."/>
            <person name="Hamel J.F."/>
            <person name="Liu C."/>
            <person name="Yu Y."/>
            <person name="Liu S."/>
            <person name="Lin W."/>
            <person name="Guo K."/>
            <person name="Jin S."/>
            <person name="Xu P."/>
            <person name="Storey K.B."/>
            <person name="Huan P."/>
            <person name="Zhang T."/>
            <person name="Zhou Y."/>
            <person name="Zhang J."/>
            <person name="Lin C."/>
            <person name="Li X."/>
            <person name="Xing L."/>
            <person name="Huo D."/>
            <person name="Sun M."/>
            <person name="Wang L."/>
            <person name="Mercier A."/>
            <person name="Li F."/>
            <person name="Yang H."/>
            <person name="Xiang J."/>
        </authorList>
    </citation>
    <scope>NUCLEOTIDE SEQUENCE [LARGE SCALE GENOMIC DNA]</scope>
    <source>
        <strain evidence="3">Shaxun</strain>
        <tissue evidence="3">Muscle</tissue>
    </source>
</reference>
<evidence type="ECO:0000313" key="4">
    <source>
        <dbReference type="Proteomes" id="UP000230750"/>
    </source>
</evidence>
<evidence type="ECO:0000256" key="1">
    <source>
        <dbReference type="SAM" id="MobiDB-lite"/>
    </source>
</evidence>
<protein>
    <submittedName>
        <fullName evidence="3">Uncharacterized protein</fullName>
    </submittedName>
</protein>
<feature type="transmembrane region" description="Helical" evidence="2">
    <location>
        <begin position="12"/>
        <end position="37"/>
    </location>
</feature>
<feature type="transmembrane region" description="Helical" evidence="2">
    <location>
        <begin position="241"/>
        <end position="262"/>
    </location>
</feature>
<dbReference type="Proteomes" id="UP000230750">
    <property type="component" value="Unassembled WGS sequence"/>
</dbReference>
<dbReference type="InterPro" id="IPR050327">
    <property type="entry name" value="Proton-linked_MCT"/>
</dbReference>
<dbReference type="PANTHER" id="PTHR11360">
    <property type="entry name" value="MONOCARBOXYLATE TRANSPORTER"/>
    <property type="match status" value="1"/>
</dbReference>